<sequence>MVAVDTSFPPGTGYPAFAALLEELVAPLSLQTRRVSVPEALWRVPGGPARGERVNLLARRRTGRPALGLYFHTDTVPPARGWTRDPFALTREGDRLHGLGAADMKGSIAAALLALRMADACGVTLAYDPQFLFCTDEEGGLYPGIRHLAEQGLVEGHVLNFNGTAAARIWAGCFGLFNLQLRLTGRTTHAGEAAGSVNAVEAALPVMNALVALQPAIAARASALPAPPAWGDRPLRPSLALVAAEGGTGSGGQVPDSLTLTISRRYAPEEDFDAVRAEIEQAIRAALPAGVAAQLDLVGHLMPTADPRGPHWPRWQAALGHGFGYAPGEFRAWGASSSSDFGWVQRATGRREVLLTGLGREGNNIHGPDEHTTTADLIALARSVLAYLAADFAPDLMPAEEGPIA</sequence>
<feature type="domain" description="Peptidase M20 dimerisation" evidence="6">
    <location>
        <begin position="174"/>
        <end position="289"/>
    </location>
</feature>
<dbReference type="Proteomes" id="UP001196870">
    <property type="component" value="Unassembled WGS sequence"/>
</dbReference>
<protein>
    <submittedName>
        <fullName evidence="7">M20/M25/M40 family metallo-hydrolase</fullName>
    </submittedName>
</protein>
<comment type="similarity">
    <text evidence="2">Belongs to the peptidase M20A family.</text>
</comment>
<keyword evidence="8" id="KW-1185">Reference proteome</keyword>
<dbReference type="PANTHER" id="PTHR43808:SF8">
    <property type="entry name" value="PEPTIDASE M20 DIMERISATION DOMAIN-CONTAINING PROTEIN"/>
    <property type="match status" value="1"/>
</dbReference>
<reference evidence="8" key="1">
    <citation type="journal article" date="2021" name="Syst. Appl. Microbiol.">
        <title>Roseomonas hellenica sp. nov., isolated from roots of wild-growing Alkanna tinctoria.</title>
        <authorList>
            <person name="Rat A."/>
            <person name="Naranjo H.D."/>
            <person name="Lebbe L."/>
            <person name="Cnockaert M."/>
            <person name="Krigas N."/>
            <person name="Grigoriadou K."/>
            <person name="Maloupa E."/>
            <person name="Willems A."/>
        </authorList>
    </citation>
    <scope>NUCLEOTIDE SEQUENCE [LARGE SCALE GENOMIC DNA]</scope>
    <source>
        <strain evidence="8">LMG 31523</strain>
    </source>
</reference>
<comment type="cofactor">
    <cofactor evidence="1">
        <name>Zn(2+)</name>
        <dbReference type="ChEBI" id="CHEBI:29105"/>
    </cofactor>
</comment>
<evidence type="ECO:0000256" key="2">
    <source>
        <dbReference type="ARBA" id="ARBA00006247"/>
    </source>
</evidence>
<keyword evidence="3" id="KW-0479">Metal-binding</keyword>
<accession>A0ABS5EZU0</accession>
<dbReference type="SUPFAM" id="SSF55031">
    <property type="entry name" value="Bacterial exopeptidase dimerisation domain"/>
    <property type="match status" value="1"/>
</dbReference>
<evidence type="ECO:0000259" key="6">
    <source>
        <dbReference type="Pfam" id="PF07687"/>
    </source>
</evidence>
<dbReference type="InterPro" id="IPR002933">
    <property type="entry name" value="Peptidase_M20"/>
</dbReference>
<evidence type="ECO:0000256" key="4">
    <source>
        <dbReference type="ARBA" id="ARBA00022801"/>
    </source>
</evidence>
<proteinExistence type="inferred from homology"/>
<dbReference type="Pfam" id="PF01546">
    <property type="entry name" value="Peptidase_M20"/>
    <property type="match status" value="1"/>
</dbReference>
<dbReference type="PANTHER" id="PTHR43808">
    <property type="entry name" value="ACETYLORNITHINE DEACETYLASE"/>
    <property type="match status" value="1"/>
</dbReference>
<keyword evidence="4" id="KW-0378">Hydrolase</keyword>
<name>A0ABS5EZU0_9PROT</name>
<keyword evidence="5" id="KW-0862">Zinc</keyword>
<organism evidence="7 8">
    <name type="scientific">Plastoroseomonas hellenica</name>
    <dbReference type="NCBI Taxonomy" id="2687306"/>
    <lineage>
        <taxon>Bacteria</taxon>
        <taxon>Pseudomonadati</taxon>
        <taxon>Pseudomonadota</taxon>
        <taxon>Alphaproteobacteria</taxon>
        <taxon>Acetobacterales</taxon>
        <taxon>Acetobacteraceae</taxon>
        <taxon>Plastoroseomonas</taxon>
    </lineage>
</organism>
<dbReference type="Pfam" id="PF07687">
    <property type="entry name" value="M20_dimer"/>
    <property type="match status" value="1"/>
</dbReference>
<dbReference type="InterPro" id="IPR011650">
    <property type="entry name" value="Peptidase_M20_dimer"/>
</dbReference>
<evidence type="ECO:0000313" key="8">
    <source>
        <dbReference type="Proteomes" id="UP001196870"/>
    </source>
</evidence>
<dbReference type="SUPFAM" id="SSF53187">
    <property type="entry name" value="Zn-dependent exopeptidases"/>
    <property type="match status" value="1"/>
</dbReference>
<evidence type="ECO:0000256" key="3">
    <source>
        <dbReference type="ARBA" id="ARBA00022723"/>
    </source>
</evidence>
<dbReference type="Gene3D" id="3.40.630.10">
    <property type="entry name" value="Zn peptidases"/>
    <property type="match status" value="1"/>
</dbReference>
<dbReference type="InterPro" id="IPR050072">
    <property type="entry name" value="Peptidase_M20A"/>
</dbReference>
<evidence type="ECO:0000313" key="7">
    <source>
        <dbReference type="EMBL" id="MBR0665809.1"/>
    </source>
</evidence>
<comment type="caution">
    <text evidence="7">The sequence shown here is derived from an EMBL/GenBank/DDBJ whole genome shotgun (WGS) entry which is preliminary data.</text>
</comment>
<evidence type="ECO:0000256" key="5">
    <source>
        <dbReference type="ARBA" id="ARBA00022833"/>
    </source>
</evidence>
<dbReference type="InterPro" id="IPR036264">
    <property type="entry name" value="Bact_exopeptidase_dim_dom"/>
</dbReference>
<dbReference type="Gene3D" id="3.30.70.360">
    <property type="match status" value="1"/>
</dbReference>
<gene>
    <name evidence="7" type="ORF">GXW71_15730</name>
</gene>
<dbReference type="EMBL" id="JAAGBB010000017">
    <property type="protein sequence ID" value="MBR0665809.1"/>
    <property type="molecule type" value="Genomic_DNA"/>
</dbReference>
<evidence type="ECO:0000256" key="1">
    <source>
        <dbReference type="ARBA" id="ARBA00001947"/>
    </source>
</evidence>